<reference evidence="2" key="1">
    <citation type="submission" date="2022-11" db="UniProtKB">
        <authorList>
            <consortium name="WormBaseParasite"/>
        </authorList>
    </citation>
    <scope>IDENTIFICATION</scope>
</reference>
<accession>A0A914X1Q6</accession>
<name>A0A914X1Q6_9BILA</name>
<evidence type="ECO:0000313" key="1">
    <source>
        <dbReference type="Proteomes" id="UP000887566"/>
    </source>
</evidence>
<protein>
    <submittedName>
        <fullName evidence="2">Uncharacterized protein</fullName>
    </submittedName>
</protein>
<sequence>MGNSFTAGLNNRFGSNITHVANARSEPVWVCFHTTELQPEAIKAAFKAGKETEASIEGNWKYVTQDGLVKIPPDDFHQKHRNTAWERMTIIGHDGQPLVINYQIPANHSYIIAKSGALKRQAYGCSNLFKDAHGVDHSK</sequence>
<organism evidence="1 2">
    <name type="scientific">Plectus sambesii</name>
    <dbReference type="NCBI Taxonomy" id="2011161"/>
    <lineage>
        <taxon>Eukaryota</taxon>
        <taxon>Metazoa</taxon>
        <taxon>Ecdysozoa</taxon>
        <taxon>Nematoda</taxon>
        <taxon>Chromadorea</taxon>
        <taxon>Plectida</taxon>
        <taxon>Plectina</taxon>
        <taxon>Plectoidea</taxon>
        <taxon>Plectidae</taxon>
        <taxon>Plectus</taxon>
    </lineage>
</organism>
<proteinExistence type="predicted"/>
<dbReference type="AlphaFoldDB" id="A0A914X1Q6"/>
<dbReference type="Proteomes" id="UP000887566">
    <property type="component" value="Unplaced"/>
</dbReference>
<dbReference type="WBParaSite" id="PSAMB.scaffold598size46162.g7204.t1">
    <property type="protein sequence ID" value="PSAMB.scaffold598size46162.g7204.t1"/>
    <property type="gene ID" value="PSAMB.scaffold598size46162.g7204"/>
</dbReference>
<keyword evidence="1" id="KW-1185">Reference proteome</keyword>
<evidence type="ECO:0000313" key="2">
    <source>
        <dbReference type="WBParaSite" id="PSAMB.scaffold598size46162.g7204.t1"/>
    </source>
</evidence>